<evidence type="ECO:0000313" key="1">
    <source>
        <dbReference type="EMBL" id="KAJ1144159.1"/>
    </source>
</evidence>
<proteinExistence type="predicted"/>
<dbReference type="Proteomes" id="UP001066276">
    <property type="component" value="Chromosome 6"/>
</dbReference>
<name>A0AAV7QWI5_PLEWA</name>
<keyword evidence="2" id="KW-1185">Reference proteome</keyword>
<protein>
    <submittedName>
        <fullName evidence="1">Uncharacterized protein</fullName>
    </submittedName>
</protein>
<reference evidence="1" key="1">
    <citation type="journal article" date="2022" name="bioRxiv">
        <title>Sequencing and chromosome-scale assembly of the giantPleurodeles waltlgenome.</title>
        <authorList>
            <person name="Brown T."/>
            <person name="Elewa A."/>
            <person name="Iarovenko S."/>
            <person name="Subramanian E."/>
            <person name="Araus A.J."/>
            <person name="Petzold A."/>
            <person name="Susuki M."/>
            <person name="Suzuki K.-i.T."/>
            <person name="Hayashi T."/>
            <person name="Toyoda A."/>
            <person name="Oliveira C."/>
            <person name="Osipova E."/>
            <person name="Leigh N.D."/>
            <person name="Simon A."/>
            <person name="Yun M.H."/>
        </authorList>
    </citation>
    <scope>NUCLEOTIDE SEQUENCE</scope>
    <source>
        <strain evidence="1">20211129_DDA</strain>
        <tissue evidence="1">Liver</tissue>
    </source>
</reference>
<organism evidence="1 2">
    <name type="scientific">Pleurodeles waltl</name>
    <name type="common">Iberian ribbed newt</name>
    <dbReference type="NCBI Taxonomy" id="8319"/>
    <lineage>
        <taxon>Eukaryota</taxon>
        <taxon>Metazoa</taxon>
        <taxon>Chordata</taxon>
        <taxon>Craniata</taxon>
        <taxon>Vertebrata</taxon>
        <taxon>Euteleostomi</taxon>
        <taxon>Amphibia</taxon>
        <taxon>Batrachia</taxon>
        <taxon>Caudata</taxon>
        <taxon>Salamandroidea</taxon>
        <taxon>Salamandridae</taxon>
        <taxon>Pleurodelinae</taxon>
        <taxon>Pleurodeles</taxon>
    </lineage>
</organism>
<dbReference type="AlphaFoldDB" id="A0AAV7QWI5"/>
<gene>
    <name evidence="1" type="ORF">NDU88_010461</name>
</gene>
<evidence type="ECO:0000313" key="2">
    <source>
        <dbReference type="Proteomes" id="UP001066276"/>
    </source>
</evidence>
<sequence length="74" mass="8138">MLAQRYPVSSEMSSSVIYTDPHDGPVVICVGYPTPSSTAHSPAKRRVEMAWRKALPPVTADFFHTTTCSVKTKN</sequence>
<accession>A0AAV7QWI5</accession>
<comment type="caution">
    <text evidence="1">The sequence shown here is derived from an EMBL/GenBank/DDBJ whole genome shotgun (WGS) entry which is preliminary data.</text>
</comment>
<dbReference type="EMBL" id="JANPWB010000010">
    <property type="protein sequence ID" value="KAJ1144159.1"/>
    <property type="molecule type" value="Genomic_DNA"/>
</dbReference>